<keyword evidence="2" id="KW-1185">Reference proteome</keyword>
<dbReference type="InterPro" id="IPR036890">
    <property type="entry name" value="HATPase_C_sf"/>
</dbReference>
<dbReference type="Gene3D" id="3.30.565.10">
    <property type="entry name" value="Histidine kinase-like ATPase, C-terminal domain"/>
    <property type="match status" value="1"/>
</dbReference>
<dbReference type="SUPFAM" id="SSF55874">
    <property type="entry name" value="ATPase domain of HSP90 chaperone/DNA topoisomerase II/histidine kinase"/>
    <property type="match status" value="1"/>
</dbReference>
<dbReference type="KEGG" id="nsh:GXM_01290"/>
<reference evidence="1 2" key="1">
    <citation type="submission" date="2019-10" db="EMBL/GenBank/DDBJ databases">
        <title>Genomic and transcriptomic insights into the perfect genentic adaptation of a filamentous nitrogen-fixing cyanobacterium to rice fields.</title>
        <authorList>
            <person name="Chen Z."/>
        </authorList>
    </citation>
    <scope>NUCLEOTIDE SEQUENCE [LARGE SCALE GENOMIC DNA]</scope>
    <source>
        <strain evidence="1">CCNUC1</strain>
    </source>
</reference>
<organism evidence="1 2">
    <name type="scientific">Nostoc sphaeroides CCNUC1</name>
    <dbReference type="NCBI Taxonomy" id="2653204"/>
    <lineage>
        <taxon>Bacteria</taxon>
        <taxon>Bacillati</taxon>
        <taxon>Cyanobacteriota</taxon>
        <taxon>Cyanophyceae</taxon>
        <taxon>Nostocales</taxon>
        <taxon>Nostocaceae</taxon>
        <taxon>Nostoc</taxon>
    </lineage>
</organism>
<name>A0A5P8VTV8_9NOSO</name>
<gene>
    <name evidence="1" type="ORF">GXM_01290</name>
</gene>
<dbReference type="AlphaFoldDB" id="A0A5P8VTV8"/>
<dbReference type="Proteomes" id="UP000326678">
    <property type="component" value="Chromosome Gxm1"/>
</dbReference>
<proteinExistence type="predicted"/>
<sequence length="54" mass="6134">MFDLELYVQQTGGSVEIGELPTIEADPLQMRQLLQNIIGNALKFHLLSKFIVNF</sequence>
<accession>A0A5P8VTV8</accession>
<evidence type="ECO:0000313" key="1">
    <source>
        <dbReference type="EMBL" id="QFS43817.1"/>
    </source>
</evidence>
<protein>
    <submittedName>
        <fullName evidence="1">PAS domain S-box protein</fullName>
    </submittedName>
</protein>
<evidence type="ECO:0000313" key="2">
    <source>
        <dbReference type="Proteomes" id="UP000326678"/>
    </source>
</evidence>
<dbReference type="EMBL" id="CP045226">
    <property type="protein sequence ID" value="QFS43817.1"/>
    <property type="molecule type" value="Genomic_DNA"/>
</dbReference>